<reference evidence="1" key="1">
    <citation type="journal article" date="2020" name="Nat. Commun.">
        <title>Large-scale genome sequencing of mycorrhizal fungi provides insights into the early evolution of symbiotic traits.</title>
        <authorList>
            <person name="Miyauchi S."/>
            <person name="Kiss E."/>
            <person name="Kuo A."/>
            <person name="Drula E."/>
            <person name="Kohler A."/>
            <person name="Sanchez-Garcia M."/>
            <person name="Morin E."/>
            <person name="Andreopoulos B."/>
            <person name="Barry K.W."/>
            <person name="Bonito G."/>
            <person name="Buee M."/>
            <person name="Carver A."/>
            <person name="Chen C."/>
            <person name="Cichocki N."/>
            <person name="Clum A."/>
            <person name="Culley D."/>
            <person name="Crous P.W."/>
            <person name="Fauchery L."/>
            <person name="Girlanda M."/>
            <person name="Hayes R.D."/>
            <person name="Keri Z."/>
            <person name="LaButti K."/>
            <person name="Lipzen A."/>
            <person name="Lombard V."/>
            <person name="Magnuson J."/>
            <person name="Maillard F."/>
            <person name="Murat C."/>
            <person name="Nolan M."/>
            <person name="Ohm R.A."/>
            <person name="Pangilinan J."/>
            <person name="Pereira M.F."/>
            <person name="Perotto S."/>
            <person name="Peter M."/>
            <person name="Pfister S."/>
            <person name="Riley R."/>
            <person name="Sitrit Y."/>
            <person name="Stielow J.B."/>
            <person name="Szollosi G."/>
            <person name="Zifcakova L."/>
            <person name="Stursova M."/>
            <person name="Spatafora J.W."/>
            <person name="Tedersoo L."/>
            <person name="Vaario L.M."/>
            <person name="Yamada A."/>
            <person name="Yan M."/>
            <person name="Wang P."/>
            <person name="Xu J."/>
            <person name="Bruns T."/>
            <person name="Baldrian P."/>
            <person name="Vilgalys R."/>
            <person name="Dunand C."/>
            <person name="Henrissat B."/>
            <person name="Grigoriev I.V."/>
            <person name="Hibbett D."/>
            <person name="Nagy L.G."/>
            <person name="Martin F.M."/>
        </authorList>
    </citation>
    <scope>NUCLEOTIDE SEQUENCE</scope>
    <source>
        <strain evidence="1">UH-Tt-Lm1</strain>
    </source>
</reference>
<feature type="non-terminal residue" evidence="1">
    <location>
        <position position="90"/>
    </location>
</feature>
<sequence>MRSRLDIWDDDESDELFSTNRSRWRTMRTRRLAAEESADNESRVFEEREAENLRQESEPFLARQMNEMYALQEKQQKAGMLLEDGAPVRL</sequence>
<comment type="caution">
    <text evidence="1">The sequence shown here is derived from an EMBL/GenBank/DDBJ whole genome shotgun (WGS) entry which is preliminary data.</text>
</comment>
<proteinExistence type="predicted"/>
<accession>A0A9P6H8N6</accession>
<gene>
    <name evidence="1" type="ORF">BJ322DRAFT_1078628</name>
</gene>
<dbReference type="Proteomes" id="UP000736335">
    <property type="component" value="Unassembled WGS sequence"/>
</dbReference>
<protein>
    <submittedName>
        <fullName evidence="1">Uncharacterized protein</fullName>
    </submittedName>
</protein>
<name>A0A9P6H8N6_9AGAM</name>
<keyword evidence="2" id="KW-1185">Reference proteome</keyword>
<organism evidence="1 2">
    <name type="scientific">Thelephora terrestris</name>
    <dbReference type="NCBI Taxonomy" id="56493"/>
    <lineage>
        <taxon>Eukaryota</taxon>
        <taxon>Fungi</taxon>
        <taxon>Dikarya</taxon>
        <taxon>Basidiomycota</taxon>
        <taxon>Agaricomycotina</taxon>
        <taxon>Agaricomycetes</taxon>
        <taxon>Thelephorales</taxon>
        <taxon>Thelephoraceae</taxon>
        <taxon>Thelephora</taxon>
    </lineage>
</organism>
<dbReference type="AlphaFoldDB" id="A0A9P6H8N6"/>
<dbReference type="EMBL" id="WIUZ02000013">
    <property type="protein sequence ID" value="KAF9781825.1"/>
    <property type="molecule type" value="Genomic_DNA"/>
</dbReference>
<evidence type="ECO:0000313" key="1">
    <source>
        <dbReference type="EMBL" id="KAF9781825.1"/>
    </source>
</evidence>
<reference evidence="1" key="2">
    <citation type="submission" date="2020-11" db="EMBL/GenBank/DDBJ databases">
        <authorList>
            <consortium name="DOE Joint Genome Institute"/>
            <person name="Kuo A."/>
            <person name="Miyauchi S."/>
            <person name="Kiss E."/>
            <person name="Drula E."/>
            <person name="Kohler A."/>
            <person name="Sanchez-Garcia M."/>
            <person name="Andreopoulos B."/>
            <person name="Barry K.W."/>
            <person name="Bonito G."/>
            <person name="Buee M."/>
            <person name="Carver A."/>
            <person name="Chen C."/>
            <person name="Cichocki N."/>
            <person name="Clum A."/>
            <person name="Culley D."/>
            <person name="Crous P.W."/>
            <person name="Fauchery L."/>
            <person name="Girlanda M."/>
            <person name="Hayes R."/>
            <person name="Keri Z."/>
            <person name="Labutti K."/>
            <person name="Lipzen A."/>
            <person name="Lombard V."/>
            <person name="Magnuson J."/>
            <person name="Maillard F."/>
            <person name="Morin E."/>
            <person name="Murat C."/>
            <person name="Nolan M."/>
            <person name="Ohm R."/>
            <person name="Pangilinan J."/>
            <person name="Pereira M."/>
            <person name="Perotto S."/>
            <person name="Peter M."/>
            <person name="Riley R."/>
            <person name="Sitrit Y."/>
            <person name="Stielow B."/>
            <person name="Szollosi G."/>
            <person name="Zifcakova L."/>
            <person name="Stursova M."/>
            <person name="Spatafora J.W."/>
            <person name="Tedersoo L."/>
            <person name="Vaario L.-M."/>
            <person name="Yamada A."/>
            <person name="Yan M."/>
            <person name="Wang P."/>
            <person name="Xu J."/>
            <person name="Bruns T."/>
            <person name="Baldrian P."/>
            <person name="Vilgalys R."/>
            <person name="Henrissat B."/>
            <person name="Grigoriev I.V."/>
            <person name="Hibbett D."/>
            <person name="Nagy L.G."/>
            <person name="Martin F.M."/>
        </authorList>
    </citation>
    <scope>NUCLEOTIDE SEQUENCE</scope>
    <source>
        <strain evidence="1">UH-Tt-Lm1</strain>
    </source>
</reference>
<evidence type="ECO:0000313" key="2">
    <source>
        <dbReference type="Proteomes" id="UP000736335"/>
    </source>
</evidence>
<dbReference type="OrthoDB" id="3248441at2759"/>